<evidence type="ECO:0000313" key="1">
    <source>
        <dbReference type="EMBL" id="SVB03410.1"/>
    </source>
</evidence>
<accession>A0A382APE0</accession>
<dbReference type="EMBL" id="UINC01026265">
    <property type="protein sequence ID" value="SVB03410.1"/>
    <property type="molecule type" value="Genomic_DNA"/>
</dbReference>
<gene>
    <name evidence="1" type="ORF">METZ01_LOCUS156264</name>
</gene>
<reference evidence="1" key="1">
    <citation type="submission" date="2018-05" db="EMBL/GenBank/DDBJ databases">
        <authorList>
            <person name="Lanie J.A."/>
            <person name="Ng W.-L."/>
            <person name="Kazmierczak K.M."/>
            <person name="Andrzejewski T.M."/>
            <person name="Davidsen T.M."/>
            <person name="Wayne K.J."/>
            <person name="Tettelin H."/>
            <person name="Glass J.I."/>
            <person name="Rusch D."/>
            <person name="Podicherti R."/>
            <person name="Tsui H.-C.T."/>
            <person name="Winkler M.E."/>
        </authorList>
    </citation>
    <scope>NUCLEOTIDE SEQUENCE</scope>
</reference>
<name>A0A382APE0_9ZZZZ</name>
<organism evidence="1">
    <name type="scientific">marine metagenome</name>
    <dbReference type="NCBI Taxonomy" id="408172"/>
    <lineage>
        <taxon>unclassified sequences</taxon>
        <taxon>metagenomes</taxon>
        <taxon>ecological metagenomes</taxon>
    </lineage>
</organism>
<protein>
    <submittedName>
        <fullName evidence="1">Uncharacterized protein</fullName>
    </submittedName>
</protein>
<sequence length="58" mass="6717">MEYGATPDEVANLLNISILSVRPRFSELKLKDCIEDTGRTRSNESTKQAKVWRYLKDE</sequence>
<dbReference type="AlphaFoldDB" id="A0A382APE0"/>
<proteinExistence type="predicted"/>